<gene>
    <name evidence="2" type="ORF">GCM10009655_04270</name>
</gene>
<reference evidence="2 3" key="1">
    <citation type="journal article" date="2019" name="Int. J. Syst. Evol. Microbiol.">
        <title>The Global Catalogue of Microorganisms (GCM) 10K type strain sequencing project: providing services to taxonomists for standard genome sequencing and annotation.</title>
        <authorList>
            <consortium name="The Broad Institute Genomics Platform"/>
            <consortium name="The Broad Institute Genome Sequencing Center for Infectious Disease"/>
            <person name="Wu L."/>
            <person name="Ma J."/>
        </authorList>
    </citation>
    <scope>NUCLEOTIDE SEQUENCE [LARGE SCALE GENOMIC DNA]</scope>
    <source>
        <strain evidence="2 3">JCM 12762</strain>
    </source>
</reference>
<dbReference type="RefSeq" id="WP_343922761.1">
    <property type="nucleotide sequence ID" value="NZ_BAAAKW010000009.1"/>
</dbReference>
<evidence type="ECO:0000313" key="3">
    <source>
        <dbReference type="Proteomes" id="UP001500943"/>
    </source>
</evidence>
<dbReference type="EMBL" id="BAAAKW010000009">
    <property type="protein sequence ID" value="GAA1208215.1"/>
    <property type="molecule type" value="Genomic_DNA"/>
</dbReference>
<feature type="compositionally biased region" description="Basic and acidic residues" evidence="1">
    <location>
        <begin position="1"/>
        <end position="10"/>
    </location>
</feature>
<accession>A0ABN1VGD9</accession>
<evidence type="ECO:0000256" key="1">
    <source>
        <dbReference type="SAM" id="MobiDB-lite"/>
    </source>
</evidence>
<keyword evidence="3" id="KW-1185">Reference proteome</keyword>
<comment type="caution">
    <text evidence="2">The sequence shown here is derived from an EMBL/GenBank/DDBJ whole genome shotgun (WGS) entry which is preliminary data.</text>
</comment>
<name>A0ABN1VGD9_9MICO</name>
<organism evidence="2 3">
    <name type="scientific">Rhodoglobus aureus</name>
    <dbReference type="NCBI Taxonomy" id="191497"/>
    <lineage>
        <taxon>Bacteria</taxon>
        <taxon>Bacillati</taxon>
        <taxon>Actinomycetota</taxon>
        <taxon>Actinomycetes</taxon>
        <taxon>Micrococcales</taxon>
        <taxon>Microbacteriaceae</taxon>
        <taxon>Rhodoglobus</taxon>
    </lineage>
</organism>
<sequence>MGLSLIRDDGIGGQPGEANPHPGEILDVIEGRTGGVLSGQRLTHRPDCVKTFFPRQGNAVEATTARAWRKDRQTTSFLAQSEQKIFSGLAASICGSQ</sequence>
<dbReference type="Proteomes" id="UP001500943">
    <property type="component" value="Unassembled WGS sequence"/>
</dbReference>
<proteinExistence type="predicted"/>
<evidence type="ECO:0000313" key="2">
    <source>
        <dbReference type="EMBL" id="GAA1208215.1"/>
    </source>
</evidence>
<protein>
    <submittedName>
        <fullName evidence="2">Uncharacterized protein</fullName>
    </submittedName>
</protein>
<feature type="region of interest" description="Disordered" evidence="1">
    <location>
        <begin position="1"/>
        <end position="22"/>
    </location>
</feature>